<comment type="subcellular location">
    <subcellularLocation>
        <location evidence="1">Membrane</location>
        <topology evidence="1">Multi-pass membrane protein</topology>
    </subcellularLocation>
</comment>
<evidence type="ECO:0000313" key="7">
    <source>
        <dbReference type="Proteomes" id="UP000215902"/>
    </source>
</evidence>
<dbReference type="InterPro" id="IPR004031">
    <property type="entry name" value="PMP22/EMP/MP20/Claudin"/>
</dbReference>
<comment type="caution">
    <text evidence="6">The sequence shown here is derived from an EMBL/GenBank/DDBJ whole genome shotgun (WGS) entry which is preliminary data.</text>
</comment>
<evidence type="ECO:0000256" key="5">
    <source>
        <dbReference type="SAM" id="Phobius"/>
    </source>
</evidence>
<feature type="transmembrane region" description="Helical" evidence="5">
    <location>
        <begin position="12"/>
        <end position="31"/>
    </location>
</feature>
<dbReference type="PANTHER" id="PTHR21284:SF12">
    <property type="entry name" value="EG:80H7.2 PROTEIN"/>
    <property type="match status" value="1"/>
</dbReference>
<feature type="transmembrane region" description="Helical" evidence="5">
    <location>
        <begin position="92"/>
        <end position="114"/>
    </location>
</feature>
<name>A0A267DFC2_9PLAT</name>
<protein>
    <submittedName>
        <fullName evidence="6">Uncharacterized protein</fullName>
    </submittedName>
</protein>
<feature type="non-terminal residue" evidence="6">
    <location>
        <position position="1"/>
    </location>
</feature>
<dbReference type="STRING" id="282301.A0A267DFC2"/>
<feature type="transmembrane region" description="Helical" evidence="5">
    <location>
        <begin position="173"/>
        <end position="195"/>
    </location>
</feature>
<keyword evidence="4 5" id="KW-0472">Membrane</keyword>
<dbReference type="Proteomes" id="UP000215902">
    <property type="component" value="Unassembled WGS sequence"/>
</dbReference>
<dbReference type="OrthoDB" id="10062378at2759"/>
<proteinExistence type="predicted"/>
<sequence>LQSDNRQRNLMFHLALLFCCVAMVTYFLAFVSPHWLESQPEYHSQFLRIGLWEVCFDGYLHPTDYVSKAYFGCWYIYFPEFSRISGWLIPPWYYAVQMLGIVAFISILLSTIAMGSQFVRVLNRDSKRWLRANTIFHLLAGACIAFQLIVMAIQSRDRRWMPRPDQNRLGFAYAMALIACLACTFTVGFLAMMYIKEDEEQLVFSDVTDAGPDIGAAAASQPMGGYGGASGQDKFMEAGGGRYFVGGGGQATAPFELLGLGLCCWDLNWDSGFSCWDLNWDSGFSCWDLNWDSGSCCWDLY</sequence>
<feature type="transmembrane region" description="Helical" evidence="5">
    <location>
        <begin position="135"/>
        <end position="153"/>
    </location>
</feature>
<dbReference type="PANTHER" id="PTHR21284">
    <property type="entry name" value="EG:80H7.2 PROTEIN"/>
    <property type="match status" value="1"/>
</dbReference>
<accession>A0A267DFC2</accession>
<keyword evidence="2 5" id="KW-0812">Transmembrane</keyword>
<evidence type="ECO:0000313" key="6">
    <source>
        <dbReference type="EMBL" id="PAA48000.1"/>
    </source>
</evidence>
<organism evidence="6 7">
    <name type="scientific">Macrostomum lignano</name>
    <dbReference type="NCBI Taxonomy" id="282301"/>
    <lineage>
        <taxon>Eukaryota</taxon>
        <taxon>Metazoa</taxon>
        <taxon>Spiralia</taxon>
        <taxon>Lophotrochozoa</taxon>
        <taxon>Platyhelminthes</taxon>
        <taxon>Rhabditophora</taxon>
        <taxon>Macrostomorpha</taxon>
        <taxon>Macrostomida</taxon>
        <taxon>Macrostomidae</taxon>
        <taxon>Macrostomum</taxon>
    </lineage>
</organism>
<dbReference type="Pfam" id="PF13903">
    <property type="entry name" value="Claudin_2"/>
    <property type="match status" value="1"/>
</dbReference>
<gene>
    <name evidence="6" type="ORF">BOX15_Mlig023733g2</name>
</gene>
<keyword evidence="7" id="KW-1185">Reference proteome</keyword>
<keyword evidence="3 5" id="KW-1133">Transmembrane helix</keyword>
<evidence type="ECO:0000256" key="3">
    <source>
        <dbReference type="ARBA" id="ARBA00022989"/>
    </source>
</evidence>
<dbReference type="AlphaFoldDB" id="A0A267DFC2"/>
<evidence type="ECO:0000256" key="4">
    <source>
        <dbReference type="ARBA" id="ARBA00023136"/>
    </source>
</evidence>
<reference evidence="6 7" key="1">
    <citation type="submission" date="2017-06" db="EMBL/GenBank/DDBJ databases">
        <title>A platform for efficient transgenesis in Macrostomum lignano, a flatworm model organism for stem cell research.</title>
        <authorList>
            <person name="Berezikov E."/>
        </authorList>
    </citation>
    <scope>NUCLEOTIDE SEQUENCE [LARGE SCALE GENOMIC DNA]</scope>
    <source>
        <strain evidence="6">DV1</strain>
        <tissue evidence="6">Whole organism</tissue>
    </source>
</reference>
<evidence type="ECO:0000256" key="2">
    <source>
        <dbReference type="ARBA" id="ARBA00022692"/>
    </source>
</evidence>
<dbReference type="EMBL" id="NIVC01004266">
    <property type="protein sequence ID" value="PAA48000.1"/>
    <property type="molecule type" value="Genomic_DNA"/>
</dbReference>
<dbReference type="Gene3D" id="1.20.140.150">
    <property type="match status" value="1"/>
</dbReference>
<dbReference type="GO" id="GO:0016020">
    <property type="term" value="C:membrane"/>
    <property type="evidence" value="ECO:0007669"/>
    <property type="project" value="UniProtKB-SubCell"/>
</dbReference>
<evidence type="ECO:0000256" key="1">
    <source>
        <dbReference type="ARBA" id="ARBA00004141"/>
    </source>
</evidence>